<evidence type="ECO:0000313" key="2">
    <source>
        <dbReference type="Proteomes" id="UP001176940"/>
    </source>
</evidence>
<dbReference type="EMBL" id="CAUEEQ010078024">
    <property type="protein sequence ID" value="CAJ0967079.1"/>
    <property type="molecule type" value="Genomic_DNA"/>
</dbReference>
<keyword evidence="2" id="KW-1185">Reference proteome</keyword>
<name>A0ABN9MJX9_9NEOB</name>
<gene>
    <name evidence="1" type="ORF">RIMI_LOCUS21932361</name>
</gene>
<comment type="caution">
    <text evidence="1">The sequence shown here is derived from an EMBL/GenBank/DDBJ whole genome shotgun (WGS) entry which is preliminary data.</text>
</comment>
<evidence type="ECO:0000313" key="1">
    <source>
        <dbReference type="EMBL" id="CAJ0967079.1"/>
    </source>
</evidence>
<proteinExistence type="predicted"/>
<sequence>MQYRTVQERGAIRQLPQPRHCSNPADLPGKSSVITVLSVVLHGTAGSTLPAHLYTSSTGIQCHSFSPVGDTVSPSVRRFRLIYGHSMRRGCGRRFHVTTDIISFHNLLLTLQKASGEKESMLICFPDVGCPMLTPPKHHKEGDLPLKLVRLLKSNKVPLKPGNEALNWKNKSVELEFSPGIESAKRFICRRYQVTAHRLHHQYLVTAHRLHHQYVVTAHHPHHQYLVTAHHPHHQYVVTAHHPHHQYLVTAHRLHHQYLPSSAVYPQRRWLEISEYLKMGAKSLNGHLPGSLMPGDLDYQAETIWHKEKLSSICMFRSLDFYGA</sequence>
<protein>
    <submittedName>
        <fullName evidence="1">Uncharacterized protein</fullName>
    </submittedName>
</protein>
<accession>A0ABN9MJX9</accession>
<reference evidence="1" key="1">
    <citation type="submission" date="2023-07" db="EMBL/GenBank/DDBJ databases">
        <authorList>
            <person name="Stuckert A."/>
        </authorList>
    </citation>
    <scope>NUCLEOTIDE SEQUENCE</scope>
</reference>
<dbReference type="Proteomes" id="UP001176940">
    <property type="component" value="Unassembled WGS sequence"/>
</dbReference>
<organism evidence="1 2">
    <name type="scientific">Ranitomeya imitator</name>
    <name type="common">mimic poison frog</name>
    <dbReference type="NCBI Taxonomy" id="111125"/>
    <lineage>
        <taxon>Eukaryota</taxon>
        <taxon>Metazoa</taxon>
        <taxon>Chordata</taxon>
        <taxon>Craniata</taxon>
        <taxon>Vertebrata</taxon>
        <taxon>Euteleostomi</taxon>
        <taxon>Amphibia</taxon>
        <taxon>Batrachia</taxon>
        <taxon>Anura</taxon>
        <taxon>Neobatrachia</taxon>
        <taxon>Hyloidea</taxon>
        <taxon>Dendrobatidae</taxon>
        <taxon>Dendrobatinae</taxon>
        <taxon>Ranitomeya</taxon>
    </lineage>
</organism>